<protein>
    <recommendedName>
        <fullName evidence="2">FecR protein domain-containing protein</fullName>
    </recommendedName>
</protein>
<evidence type="ECO:0000256" key="1">
    <source>
        <dbReference type="SAM" id="MobiDB-lite"/>
    </source>
</evidence>
<name>A0A381X4T8_9ZZZZ</name>
<feature type="compositionally biased region" description="Polar residues" evidence="1">
    <location>
        <begin position="253"/>
        <end position="262"/>
    </location>
</feature>
<feature type="compositionally biased region" description="Polar residues" evidence="1">
    <location>
        <begin position="215"/>
        <end position="237"/>
    </location>
</feature>
<dbReference type="Pfam" id="PF04773">
    <property type="entry name" value="FecR"/>
    <property type="match status" value="1"/>
</dbReference>
<dbReference type="EMBL" id="UINC01013761">
    <property type="protein sequence ID" value="SVA59233.1"/>
    <property type="molecule type" value="Genomic_DNA"/>
</dbReference>
<evidence type="ECO:0000313" key="3">
    <source>
        <dbReference type="EMBL" id="SVA59233.1"/>
    </source>
</evidence>
<sequence length="662" mass="72134">MRKNLAPYYLVFILAITNGSHLLAEPIAHIVKAEGIVYLKRLGMETFLEKAEVGSAVNNGDAIKVGEYGYAAVIFIGDRSVIKIKRDSQFQFMDTKNTRSLNIEFGTVLNKIESDIRSKSFRIKTPVSVASVKGTEFAAKVDPIGVDQFIGKEGRFEVMNTISGETVNVGPGQKAVSNATGNLMQAPAAPNEYPQDPETEPLRDEGLPSERETPKSSIESPGSQQGAPSKSGETGQQPESPSLPPEEGAKLSETPSSESISKPDSGPKVPKKPFSMGLGIGSATLDGVLYNQLALRPEINLWKIGIGLDLVVYIDNEGNVRTEEWDIENDPSLLLDKVLYIRYGEKSDPLWVKYGSIEGMTLGYGGLMQGYSNMMEFPTVRRVGVNTGFNIGPVGGEFFLANIKDYSRGGTLLGLRAAYTVSEGFPLSVGINFVSDVNMFSGLKDRDDDSYPDIFDDFPDSTSIWNDTDGDFFPDPHEGLDSSRWDIDADGDNIVDTSDEDVALKATPFSLQDNKAGVTGWAIDIGYPIFSNSIIDLSVYAEFNSLSFPAAVSEDSTTFNRPDRSGTGLSIPGIRSSLFGLLHLSMEYRIINGSYLPQFFDQAYDLNRVISLSQGTETTIWTKDMSVFADSSNKWSSSGLFGSANMNLLNLANFIASYARMT</sequence>
<gene>
    <name evidence="3" type="ORF">METZ01_LOCUS112087</name>
</gene>
<feature type="region of interest" description="Disordered" evidence="1">
    <location>
        <begin position="185"/>
        <end position="273"/>
    </location>
</feature>
<evidence type="ECO:0000259" key="2">
    <source>
        <dbReference type="Pfam" id="PF04773"/>
    </source>
</evidence>
<accession>A0A381X4T8</accession>
<organism evidence="3">
    <name type="scientific">marine metagenome</name>
    <dbReference type="NCBI Taxonomy" id="408172"/>
    <lineage>
        <taxon>unclassified sequences</taxon>
        <taxon>metagenomes</taxon>
        <taxon>ecological metagenomes</taxon>
    </lineage>
</organism>
<proteinExistence type="predicted"/>
<feature type="non-terminal residue" evidence="3">
    <location>
        <position position="662"/>
    </location>
</feature>
<feature type="domain" description="FecR protein" evidence="2">
    <location>
        <begin position="63"/>
        <end position="140"/>
    </location>
</feature>
<dbReference type="AlphaFoldDB" id="A0A381X4T8"/>
<dbReference type="Gene3D" id="2.60.120.1440">
    <property type="match status" value="1"/>
</dbReference>
<dbReference type="InterPro" id="IPR006860">
    <property type="entry name" value="FecR"/>
</dbReference>
<feature type="compositionally biased region" description="Basic and acidic residues" evidence="1">
    <location>
        <begin position="200"/>
        <end position="214"/>
    </location>
</feature>
<reference evidence="3" key="1">
    <citation type="submission" date="2018-05" db="EMBL/GenBank/DDBJ databases">
        <authorList>
            <person name="Lanie J.A."/>
            <person name="Ng W.-L."/>
            <person name="Kazmierczak K.M."/>
            <person name="Andrzejewski T.M."/>
            <person name="Davidsen T.M."/>
            <person name="Wayne K.J."/>
            <person name="Tettelin H."/>
            <person name="Glass J.I."/>
            <person name="Rusch D."/>
            <person name="Podicherti R."/>
            <person name="Tsui H.-C.T."/>
            <person name="Winkler M.E."/>
        </authorList>
    </citation>
    <scope>NUCLEOTIDE SEQUENCE</scope>
</reference>
<dbReference type="PANTHER" id="PTHR38731">
    <property type="entry name" value="LIPL45-RELATED LIPOPROTEIN-RELATED"/>
    <property type="match status" value="1"/>
</dbReference>